<dbReference type="PROSITE" id="PS50853">
    <property type="entry name" value="FN3"/>
    <property type="match status" value="1"/>
</dbReference>
<evidence type="ECO:0000256" key="1">
    <source>
        <dbReference type="ARBA" id="ARBA00001913"/>
    </source>
</evidence>
<dbReference type="InterPro" id="IPR051360">
    <property type="entry name" value="Neuronal_Pentraxin_Related"/>
</dbReference>
<keyword evidence="5" id="KW-1015">Disulfide bond</keyword>
<dbReference type="SUPFAM" id="SSF49899">
    <property type="entry name" value="Concanavalin A-like lectins/glucanases"/>
    <property type="match status" value="2"/>
</dbReference>
<evidence type="ECO:0000256" key="3">
    <source>
        <dbReference type="ARBA" id="ARBA00022729"/>
    </source>
</evidence>
<dbReference type="InterPro" id="IPR036116">
    <property type="entry name" value="FN3_sf"/>
</dbReference>
<dbReference type="InterPro" id="IPR003961">
    <property type="entry name" value="FN3_dom"/>
</dbReference>
<organism evidence="9 10">
    <name type="scientific">Candidatus Spechtbacteria bacterium RIFCSPHIGHO2_01_FULL_43_30</name>
    <dbReference type="NCBI Taxonomy" id="1802158"/>
    <lineage>
        <taxon>Bacteria</taxon>
        <taxon>Candidatus Spechtiibacteriota</taxon>
    </lineage>
</organism>
<dbReference type="SMART" id="SM00159">
    <property type="entry name" value="PTX"/>
    <property type="match status" value="1"/>
</dbReference>
<dbReference type="SUPFAM" id="SSF49265">
    <property type="entry name" value="Fibronectin type III"/>
    <property type="match status" value="3"/>
</dbReference>
<feature type="domain" description="Fibronectin type-III" evidence="7">
    <location>
        <begin position="618"/>
        <end position="714"/>
    </location>
</feature>
<dbReference type="PANTHER" id="PTHR19277">
    <property type="entry name" value="PENTRAXIN"/>
    <property type="match status" value="1"/>
</dbReference>
<feature type="domain" description="Pentraxin (PTX)" evidence="8">
    <location>
        <begin position="872"/>
        <end position="1073"/>
    </location>
</feature>
<evidence type="ECO:0000256" key="6">
    <source>
        <dbReference type="ARBA" id="ARBA00023180"/>
    </source>
</evidence>
<dbReference type="Proteomes" id="UP000177932">
    <property type="component" value="Unassembled WGS sequence"/>
</dbReference>
<evidence type="ECO:0000256" key="2">
    <source>
        <dbReference type="ARBA" id="ARBA00022723"/>
    </source>
</evidence>
<dbReference type="Pfam" id="PF00354">
    <property type="entry name" value="Pentaxin"/>
    <property type="match status" value="1"/>
</dbReference>
<dbReference type="Gene3D" id="2.60.120.200">
    <property type="match status" value="3"/>
</dbReference>
<dbReference type="STRING" id="1802158.A2827_03025"/>
<proteinExistence type="predicted"/>
<keyword evidence="3" id="KW-0732">Signal</keyword>
<dbReference type="SMART" id="SM00060">
    <property type="entry name" value="FN3"/>
    <property type="match status" value="6"/>
</dbReference>
<reference evidence="9 10" key="1">
    <citation type="journal article" date="2016" name="Nat. Commun.">
        <title>Thousands of microbial genomes shed light on interconnected biogeochemical processes in an aquifer system.</title>
        <authorList>
            <person name="Anantharaman K."/>
            <person name="Brown C.T."/>
            <person name="Hug L.A."/>
            <person name="Sharon I."/>
            <person name="Castelle C.J."/>
            <person name="Probst A.J."/>
            <person name="Thomas B.C."/>
            <person name="Singh A."/>
            <person name="Wilkins M.J."/>
            <person name="Karaoz U."/>
            <person name="Brodie E.L."/>
            <person name="Williams K.H."/>
            <person name="Hubbard S.S."/>
            <person name="Banfield J.F."/>
        </authorList>
    </citation>
    <scope>NUCLEOTIDE SEQUENCE [LARGE SCALE GENOMIC DNA]</scope>
</reference>
<evidence type="ECO:0000256" key="5">
    <source>
        <dbReference type="ARBA" id="ARBA00023157"/>
    </source>
</evidence>
<accession>A0A1G2H503</accession>
<dbReference type="InterPro" id="IPR006558">
    <property type="entry name" value="LamG-like"/>
</dbReference>
<name>A0A1G2H503_9BACT</name>
<evidence type="ECO:0000259" key="8">
    <source>
        <dbReference type="PROSITE" id="PS51828"/>
    </source>
</evidence>
<dbReference type="Pfam" id="PF13385">
    <property type="entry name" value="Laminin_G_3"/>
    <property type="match status" value="1"/>
</dbReference>
<sequence>MKLNNTTYKSLVLLGFFAGFFFAWPGNIKASHESITLNVPVGACLTSGGVSGPQISLAWSDTFHGGNPTFQIFRMIPGETLYALIGATNSNTFVDTVVNGLASDKSYRYEVHGEKGSSGLKISNEQNVSALYCEPVILSASPSCSEDGPHIGLNWSSITGSLNKYEIYRDNVKIGETAGVIFSDGPNIEGGAAYNYKIRAIWQNLTSKDSSAAQATASFCAPILTVSASCENSGLPGGPRADLSWNGLLGVESYQIYRKAQSESSFSLLGTVSGSTTSYVDFLVNSLNSTYQNGGNSLYYVKALWNLGEKDSASETIAIPRCAPFLAVDTNCQDFSFDLSWSKTKDATFYNIYRSGSFLSQVSSIENSYKDFMDLTSCAGEVCTHTYRVEAAVSGNPNMSSNNIEKSIDCATLVAPSPAPHMEEPIAYCESGDSRISLGTSVSDPGWSSSNNASNYSIFRNSVEEAIRTVRWYVDSNIQSGIDYVYYIVANGGGGTSTVSDNAYTVTSVSCAAPTTPSITSLIAGCSSGNPNVNISWSSTINTEAYEIHRGTTPGGLSLLIEFDKDTPEYTSRSWQDNGVSASTLYYYKVVAIGPPGVLSSSSVESSVTTTSCAPTIPVLSLSTSCVSGSARVSLSWSTNHANTSNYIIERRDAGGGNLTSFPLQFPPTTSLTDETVENSKAYEYRVTAVGPVGNSTEGFKPITSDSCMPTVPALSLTPQCIGSSSTINLTWSTDEKNTLSYEIFRKDYSEVIPIATILNPATKLWTDDGSIAAIANSTAYEYKVEAVGTFSSLRSTEGYKIVISLNCSPPGPFALSVVNPPMCVGSYLRANLSWTASSNATSYNLYRNQSSPLETASFLNVTPFSFTDIGLGRTLNFSGSTSNYVIANSFSGFPTTEITFAFWMRSSDTAKNGTPLSYASGNSGNQDNEFIVSNYNNFAIHRRGSSTGPTGVSANDGKWHHIGVTWKSGGGGVVKIYKDGAEAYSGNLAGGTSMAGGGALVLGQEQDSVGGGFDSSVGFVGNIDEVYAYNRVLTSGEVSQLYNGTYSSRNGLVGLWHFDEGGGSTLSDSSNRGNNGTIFGASWMEGGMFYERNYNWQAEASNIGGTTFATPNPTSNHLSPMCVPTHPGVTAVSYCDSGLNIPVIDISWSYSINTSNYEVYREQGASDALIGTVGQTSNEALRNIIDNNFGIGLLPNTSYSYYVVVNSVAALPDTISDTVSAETPNCTLPTKPVITSLEFQCSGSFPQARIRWSDSNFTDYYTIYRDGAPLSPNITDTNSGTYTLIDTGISSGTAYTYTVRAFGPGGSMESDPAFLPSGNFCDPSTPSIISVISSCQNGSRINTVSWSDAAPSNTTSYKIFRDGSVVKIIASSDPEFSTRIWDNDLGSGSGESFSYKVQALGPKGSSPLSSAKSVTTFTCGVTPTAPSSLSVSISCVAGIPQSELSWNASQNAYSYRIYRGQGLSTPVLTYNTRISPEKDKGSYALNFGGADNTTTADNYTVRIPNSNALDIKGDLTIALWVNTNTNTVGSEDTLVSNRRNGSGNGTAYEFRVGPGRNLAFNQDCGRISGPTSPACTVSGSTGSGSTVNSSQTISMNTWHHIVVRRMGAKTIAFFIDGAKDPIGDQNLSDNAGDENQPVLMGDNSSGIRDFGGLMDDIRVYNRALSDIEIQGIASGVYENEEGLVGVWHMDEGSGTTVKDSSGLGNNGVLDIGPPIWVTLSSADSSFDSGPLVSGESYTYYVTGFSNDNESNPSNTISIIANCNPTAPVLTTTTQCVSGDSGFLLEWGADPNTDYWDIFKRRDEDPFTFLVRVFPPALSYSDSDVENAVDYDYFITAVGFSGSTVSNSDGGTSLMCLNPPLKPAFINSTPDPVCFGTSSRVKLEWSSDITGNTIFFNVRRNNVTAGETGFAIRNPGLAGDDTDDYDLVSPDNDYEYKIEAVGSGTNNISLSDVSPIVTGLDCVNLPPSPANLSLNTIISTAAQVSVSISWSDSGPEQDYRVFRSINGGATFSEIAHLVAGSEYFDSDSTIFYVDNTITDGVSYVYRIYAYNNSASFDSSNPLKSFNSTSEPEGGIASNDLNTAIPIAIPGPFTAEGQWINLQTGPFRVTWEESDTTANGECIIYNVLKDDNVNFSSPQVVCSDITEESPDCRGVPGPEDLECDDVAPTLFERFYKVTATNVAGSTDSSIVELTPPLPKYKEITP</sequence>
<protein>
    <recommendedName>
        <fullName evidence="11">Staphylococcus aureus surface protein A</fullName>
    </recommendedName>
</protein>
<dbReference type="PRINTS" id="PR00895">
    <property type="entry name" value="PENTAXIN"/>
</dbReference>
<gene>
    <name evidence="9" type="ORF">A2827_03025</name>
</gene>
<evidence type="ECO:0000256" key="4">
    <source>
        <dbReference type="ARBA" id="ARBA00022837"/>
    </source>
</evidence>
<evidence type="ECO:0000313" key="9">
    <source>
        <dbReference type="EMBL" id="OGZ57555.1"/>
    </source>
</evidence>
<dbReference type="Gene3D" id="2.60.40.10">
    <property type="entry name" value="Immunoglobulins"/>
    <property type="match status" value="7"/>
</dbReference>
<dbReference type="PROSITE" id="PS51828">
    <property type="entry name" value="PTX_2"/>
    <property type="match status" value="1"/>
</dbReference>
<evidence type="ECO:0008006" key="11">
    <source>
        <dbReference type="Google" id="ProtNLM"/>
    </source>
</evidence>
<comment type="cofactor">
    <cofactor evidence="1">
        <name>Ca(2+)</name>
        <dbReference type="ChEBI" id="CHEBI:29108"/>
    </cofactor>
</comment>
<dbReference type="GO" id="GO:0046872">
    <property type="term" value="F:metal ion binding"/>
    <property type="evidence" value="ECO:0007669"/>
    <property type="project" value="UniProtKB-KW"/>
</dbReference>
<dbReference type="PANTHER" id="PTHR19277:SF125">
    <property type="entry name" value="B6"/>
    <property type="match status" value="1"/>
</dbReference>
<dbReference type="EMBL" id="MHOD01000028">
    <property type="protein sequence ID" value="OGZ57555.1"/>
    <property type="molecule type" value="Genomic_DNA"/>
</dbReference>
<dbReference type="InterPro" id="IPR013320">
    <property type="entry name" value="ConA-like_dom_sf"/>
</dbReference>
<dbReference type="CDD" id="cd00063">
    <property type="entry name" value="FN3"/>
    <property type="match status" value="1"/>
</dbReference>
<evidence type="ECO:0000259" key="7">
    <source>
        <dbReference type="PROSITE" id="PS50853"/>
    </source>
</evidence>
<dbReference type="InterPro" id="IPR001759">
    <property type="entry name" value="PTX_dom"/>
</dbReference>
<dbReference type="InterPro" id="IPR013783">
    <property type="entry name" value="Ig-like_fold"/>
</dbReference>
<dbReference type="SMART" id="SM00560">
    <property type="entry name" value="LamGL"/>
    <property type="match status" value="2"/>
</dbReference>
<keyword evidence="2" id="KW-0479">Metal-binding</keyword>
<keyword evidence="6" id="KW-0325">Glycoprotein</keyword>
<keyword evidence="4" id="KW-0106">Calcium</keyword>
<comment type="caution">
    <text evidence="9">The sequence shown here is derived from an EMBL/GenBank/DDBJ whole genome shotgun (WGS) entry which is preliminary data.</text>
</comment>
<evidence type="ECO:0000313" key="10">
    <source>
        <dbReference type="Proteomes" id="UP000177932"/>
    </source>
</evidence>